<name>A0AAD5YWA7_9AGAR</name>
<dbReference type="InterPro" id="IPR014813">
    <property type="entry name" value="Gnl3_N_dom"/>
</dbReference>
<evidence type="ECO:0000259" key="7">
    <source>
        <dbReference type="Pfam" id="PF08701"/>
    </source>
</evidence>
<dbReference type="Gene3D" id="1.10.1580.10">
    <property type="match status" value="1"/>
</dbReference>
<dbReference type="InterPro" id="IPR006073">
    <property type="entry name" value="GTP-bd"/>
</dbReference>
<dbReference type="PANTHER" id="PTHR11089">
    <property type="entry name" value="GTP-BINDING PROTEIN-RELATED"/>
    <property type="match status" value="1"/>
</dbReference>
<keyword evidence="9" id="KW-1185">Reference proteome</keyword>
<feature type="compositionally biased region" description="Basic and acidic residues" evidence="5">
    <location>
        <begin position="105"/>
        <end position="122"/>
    </location>
</feature>
<feature type="compositionally biased region" description="Low complexity" evidence="5">
    <location>
        <begin position="688"/>
        <end position="705"/>
    </location>
</feature>
<feature type="region of interest" description="Disordered" evidence="5">
    <location>
        <begin position="1"/>
        <end position="55"/>
    </location>
</feature>
<evidence type="ECO:0000256" key="5">
    <source>
        <dbReference type="SAM" id="MobiDB-lite"/>
    </source>
</evidence>
<dbReference type="Pfam" id="PF01926">
    <property type="entry name" value="MMR_HSR1"/>
    <property type="match status" value="1"/>
</dbReference>
<comment type="subcellular location">
    <subcellularLocation>
        <location evidence="1">Nucleus</location>
    </subcellularLocation>
</comment>
<feature type="domain" description="Guanine nucleotide-binding protein-like 3 N-terminal" evidence="7">
    <location>
        <begin position="15"/>
        <end position="70"/>
    </location>
</feature>
<feature type="region of interest" description="Disordered" evidence="5">
    <location>
        <begin position="543"/>
        <end position="707"/>
    </location>
</feature>
<feature type="region of interest" description="Disordered" evidence="5">
    <location>
        <begin position="105"/>
        <end position="142"/>
    </location>
</feature>
<dbReference type="Gene3D" id="3.40.50.300">
    <property type="entry name" value="P-loop containing nucleotide triphosphate hydrolases"/>
    <property type="match status" value="1"/>
</dbReference>
<sequence length="719" mass="79263">MPRIRKKTSNRQSTADRRKIIGKARETRKKKVKAAKKNPQWKSKHKKDPGIPNDFPYKDQILAEVAEQRRLVCLIPMLPMGIEIDEAFAPISAIQAVEEKEKRKEEKRLARQQTKADSKQTEDHEEGISGEEVDESSSSTTKRNLDVGVDAIASLSAKLINPKLTTKEKQPKQTQVVDNDEEEAPVLVNRDLPNLKTVLDGSDVLLEVLDARDPLPFRSASLEKAMEGKKILLVVNKIDLCPRETLSSWLTYLRRDHPSFLFRSATAFLPAALEASTPVQGKGKGKASFPKNDALGSEAILSQLSSWAAEKEKEGGTLRVAVTGLANAGKSSFINSLLQKSSLPVYSLPTSSRGPTTTALPQEVTIEAEGKSIHFIDTPGITLYANLPDTTDENDSSLEGHRARDILLRSKGRIDRLKDPSSAVAHIVGRASAEDLMLLYSLPAFTRGDATAFLSGVARSNQLVKKRGELDLAGASKIVLRDWNTGKFARYTSPPNVDGGAAPAPLTEADEQILSHSRTRKEMRKDGGLVKLRASELERRVVPLENPWEADESDDDVDQNMELDEEEEGDEEERGSDSGDDDGTSQNEDEDNEEQEESSEEEVEPSPPKPLNQKRKRAASFMSAQPAKKVAFASRKQNTSAQPPVKNNKRGQEDDDLQEPKSILKKITVPKQKAQKPLASKPTKKVPVKVANVSSSSKNKASVSNISDDPTAYDFRKFF</sequence>
<dbReference type="Pfam" id="PF08701">
    <property type="entry name" value="GN3L_Grn1"/>
    <property type="match status" value="1"/>
</dbReference>
<dbReference type="SUPFAM" id="SSF52540">
    <property type="entry name" value="P-loop containing nucleoside triphosphate hydrolases"/>
    <property type="match status" value="1"/>
</dbReference>
<evidence type="ECO:0000256" key="1">
    <source>
        <dbReference type="ARBA" id="ARBA00004123"/>
    </source>
</evidence>
<dbReference type="InterPro" id="IPR023179">
    <property type="entry name" value="GTP-bd_ortho_bundle_sf"/>
</dbReference>
<feature type="compositionally biased region" description="Acidic residues" evidence="5">
    <location>
        <begin position="548"/>
        <end position="604"/>
    </location>
</feature>
<dbReference type="Proteomes" id="UP001213000">
    <property type="component" value="Unassembled WGS sequence"/>
</dbReference>
<feature type="compositionally biased region" description="Basic residues" evidence="5">
    <location>
        <begin position="26"/>
        <end position="36"/>
    </location>
</feature>
<organism evidence="8 9">
    <name type="scientific">Leucocoprinus birnbaumii</name>
    <dbReference type="NCBI Taxonomy" id="56174"/>
    <lineage>
        <taxon>Eukaryota</taxon>
        <taxon>Fungi</taxon>
        <taxon>Dikarya</taxon>
        <taxon>Basidiomycota</taxon>
        <taxon>Agaricomycotina</taxon>
        <taxon>Agaricomycetes</taxon>
        <taxon>Agaricomycetidae</taxon>
        <taxon>Agaricales</taxon>
        <taxon>Agaricineae</taxon>
        <taxon>Agaricaceae</taxon>
        <taxon>Leucocoprinus</taxon>
    </lineage>
</organism>
<comment type="caution">
    <text evidence="8">The sequence shown here is derived from an EMBL/GenBank/DDBJ whole genome shotgun (WGS) entry which is preliminary data.</text>
</comment>
<evidence type="ECO:0000259" key="6">
    <source>
        <dbReference type="Pfam" id="PF01926"/>
    </source>
</evidence>
<dbReference type="GO" id="GO:0005730">
    <property type="term" value="C:nucleolus"/>
    <property type="evidence" value="ECO:0007669"/>
    <property type="project" value="UniProtKB-ARBA"/>
</dbReference>
<dbReference type="AlphaFoldDB" id="A0AAD5YWA7"/>
<keyword evidence="2" id="KW-0547">Nucleotide-binding</keyword>
<feature type="compositionally biased region" description="Acidic residues" evidence="5">
    <location>
        <begin position="123"/>
        <end position="135"/>
    </location>
</feature>
<keyword evidence="3" id="KW-0342">GTP-binding</keyword>
<gene>
    <name evidence="8" type="ORF">NP233_g3595</name>
</gene>
<dbReference type="InterPro" id="IPR050755">
    <property type="entry name" value="TRAFAC_YlqF/YawG_RiboMat"/>
</dbReference>
<evidence type="ECO:0000256" key="3">
    <source>
        <dbReference type="ARBA" id="ARBA00023134"/>
    </source>
</evidence>
<dbReference type="InterPro" id="IPR027417">
    <property type="entry name" value="P-loop_NTPase"/>
</dbReference>
<evidence type="ECO:0000313" key="9">
    <source>
        <dbReference type="Proteomes" id="UP001213000"/>
    </source>
</evidence>
<reference evidence="8" key="1">
    <citation type="submission" date="2022-07" db="EMBL/GenBank/DDBJ databases">
        <title>Genome Sequence of Leucocoprinus birnbaumii.</title>
        <authorList>
            <person name="Buettner E."/>
        </authorList>
    </citation>
    <scope>NUCLEOTIDE SEQUENCE</scope>
    <source>
        <strain evidence="8">VT141</strain>
    </source>
</reference>
<feature type="domain" description="G" evidence="6">
    <location>
        <begin position="319"/>
        <end position="387"/>
    </location>
</feature>
<accession>A0AAD5YWA7</accession>
<evidence type="ECO:0000256" key="4">
    <source>
        <dbReference type="ARBA" id="ARBA00023242"/>
    </source>
</evidence>
<feature type="compositionally biased region" description="Basic and acidic residues" evidence="5">
    <location>
        <begin position="14"/>
        <end position="25"/>
    </location>
</feature>
<proteinExistence type="predicted"/>
<evidence type="ECO:0008006" key="10">
    <source>
        <dbReference type="Google" id="ProtNLM"/>
    </source>
</evidence>
<protein>
    <recommendedName>
        <fullName evidence="10">CP-type G domain-containing protein</fullName>
    </recommendedName>
</protein>
<evidence type="ECO:0000256" key="2">
    <source>
        <dbReference type="ARBA" id="ARBA00022741"/>
    </source>
</evidence>
<dbReference type="EMBL" id="JANIEX010000175">
    <property type="protein sequence ID" value="KAJ3571666.1"/>
    <property type="molecule type" value="Genomic_DNA"/>
</dbReference>
<dbReference type="GO" id="GO:0005525">
    <property type="term" value="F:GTP binding"/>
    <property type="evidence" value="ECO:0007669"/>
    <property type="project" value="UniProtKB-KW"/>
</dbReference>
<keyword evidence="4" id="KW-0539">Nucleus</keyword>
<evidence type="ECO:0000313" key="8">
    <source>
        <dbReference type="EMBL" id="KAJ3571666.1"/>
    </source>
</evidence>
<dbReference type="PANTHER" id="PTHR11089:SF30">
    <property type="entry name" value="GUANINE NUCLEOTIDE-BINDING PROTEIN-LIKE 3 HOMOLOG"/>
    <property type="match status" value="1"/>
</dbReference>